<sequence length="18" mass="1916">AEFTLKTLLAALEGKPVD</sequence>
<organism>
    <name type="scientific">Methanosarcina barkeri</name>
    <dbReference type="NCBI Taxonomy" id="2208"/>
    <lineage>
        <taxon>Archaea</taxon>
        <taxon>Methanobacteriati</taxon>
        <taxon>Methanobacteriota</taxon>
        <taxon>Stenosarchaea group</taxon>
        <taxon>Methanomicrobia</taxon>
        <taxon>Methanosarcinales</taxon>
        <taxon>Methanosarcinaceae</taxon>
        <taxon>Methanosarcina</taxon>
    </lineage>
</organism>
<name>Q9UWL7_METBA</name>
<keyword id="KW-0903">Direct protein sequencing</keyword>
<dbReference type="AlphaFoldDB" id="Q9UWL7"/>
<proteinExistence type="evidence at protein level"/>
<accession>Q9UWL7</accession>
<reference key="1">
    <citation type="journal article" date="1993" name="Arch. Microbiol.">
        <title>Function of methylcobalamin: coenzyme M methyltransferase isoenzyme II in Methanosarcina barkeri.</title>
        <authorList>
            <person name="Yeliseev A."/>
            <person name="Gartner P."/>
            <person name="Harms U."/>
            <person name="Linder D."/>
            <person name="Thauer R.K."/>
        </authorList>
    </citation>
    <scope>PROTEIN SEQUENCE</scope>
</reference>
<protein>
    <submittedName>
        <fullName>METHYLCOBALAMIN: coenzyme M methyltransferase isoenzyme II</fullName>
    </submittedName>
</protein>